<organism evidence="1 2">
    <name type="scientific">Vanilla planifolia</name>
    <name type="common">Vanilla</name>
    <dbReference type="NCBI Taxonomy" id="51239"/>
    <lineage>
        <taxon>Eukaryota</taxon>
        <taxon>Viridiplantae</taxon>
        <taxon>Streptophyta</taxon>
        <taxon>Embryophyta</taxon>
        <taxon>Tracheophyta</taxon>
        <taxon>Spermatophyta</taxon>
        <taxon>Magnoliopsida</taxon>
        <taxon>Liliopsida</taxon>
        <taxon>Asparagales</taxon>
        <taxon>Orchidaceae</taxon>
        <taxon>Vanilloideae</taxon>
        <taxon>Vanilleae</taxon>
        <taxon>Vanilla</taxon>
    </lineage>
</organism>
<proteinExistence type="predicted"/>
<dbReference type="EMBL" id="JADCNM010000012">
    <property type="protein sequence ID" value="KAG0459799.1"/>
    <property type="molecule type" value="Genomic_DNA"/>
</dbReference>
<dbReference type="AlphaFoldDB" id="A0A835PU65"/>
<reference evidence="1 2" key="1">
    <citation type="journal article" date="2020" name="Nat. Food">
        <title>A phased Vanilla planifolia genome enables genetic improvement of flavour and production.</title>
        <authorList>
            <person name="Hasing T."/>
            <person name="Tang H."/>
            <person name="Brym M."/>
            <person name="Khazi F."/>
            <person name="Huang T."/>
            <person name="Chambers A.H."/>
        </authorList>
    </citation>
    <scope>NUCLEOTIDE SEQUENCE [LARGE SCALE GENOMIC DNA]</scope>
    <source>
        <tissue evidence="1">Leaf</tissue>
    </source>
</reference>
<name>A0A835PU65_VANPL</name>
<evidence type="ECO:0000313" key="1">
    <source>
        <dbReference type="EMBL" id="KAG0459799.1"/>
    </source>
</evidence>
<comment type="caution">
    <text evidence="1">The sequence shown here is derived from an EMBL/GenBank/DDBJ whole genome shotgun (WGS) entry which is preliminary data.</text>
</comment>
<protein>
    <submittedName>
        <fullName evidence="1">Uncharacterized protein</fullName>
    </submittedName>
</protein>
<dbReference type="Proteomes" id="UP000639772">
    <property type="component" value="Chromosome 12"/>
</dbReference>
<accession>A0A835PU65</accession>
<gene>
    <name evidence="1" type="ORF">HPP92_022927</name>
</gene>
<evidence type="ECO:0000313" key="2">
    <source>
        <dbReference type="Proteomes" id="UP000639772"/>
    </source>
</evidence>
<sequence length="63" mass="6876">MNREARKSSEVFFSPFFSSFQSSELSIFPFVGSIPGVLSVGLYYDGVPADETITDPNPTALKP</sequence>